<dbReference type="PANTHER" id="PTHR40202:SF1">
    <property type="entry name" value="HD DOMAIN-CONTAINING PROTEIN"/>
    <property type="match status" value="1"/>
</dbReference>
<name>A0A812TYT0_9DINO</name>
<evidence type="ECO:0000313" key="2">
    <source>
        <dbReference type="EMBL" id="CAE7544791.1"/>
    </source>
</evidence>
<dbReference type="InterPro" id="IPR052567">
    <property type="entry name" value="OP_Dioxygenase"/>
</dbReference>
<evidence type="ECO:0000313" key="3">
    <source>
        <dbReference type="Proteomes" id="UP000604046"/>
    </source>
</evidence>
<dbReference type="EMBL" id="CAJNDS010002612">
    <property type="protein sequence ID" value="CAE7544791.1"/>
    <property type="molecule type" value="Genomic_DNA"/>
</dbReference>
<dbReference type="NCBIfam" id="TIGR03276">
    <property type="entry name" value="Phn-HD"/>
    <property type="match status" value="1"/>
</dbReference>
<protein>
    <submittedName>
        <fullName evidence="2">PhnY protein</fullName>
    </submittedName>
</protein>
<dbReference type="CDD" id="cd00077">
    <property type="entry name" value="HDc"/>
    <property type="match status" value="1"/>
</dbReference>
<reference evidence="2" key="1">
    <citation type="submission" date="2021-02" db="EMBL/GenBank/DDBJ databases">
        <authorList>
            <person name="Dougan E. K."/>
            <person name="Rhodes N."/>
            <person name="Thang M."/>
            <person name="Chan C."/>
        </authorList>
    </citation>
    <scope>NUCLEOTIDE SEQUENCE</scope>
</reference>
<dbReference type="Pfam" id="PF05721">
    <property type="entry name" value="PhyH"/>
    <property type="match status" value="1"/>
</dbReference>
<evidence type="ECO:0000259" key="1">
    <source>
        <dbReference type="Pfam" id="PF01966"/>
    </source>
</evidence>
<dbReference type="Proteomes" id="UP000604046">
    <property type="component" value="Unassembled WGS sequence"/>
</dbReference>
<dbReference type="InterPro" id="IPR017670">
    <property type="entry name" value="Phosphonate_degrad-assoc"/>
</dbReference>
<keyword evidence="3" id="KW-1185">Reference proteome</keyword>
<dbReference type="PANTHER" id="PTHR40202">
    <property type="match status" value="1"/>
</dbReference>
<gene>
    <name evidence="2" type="primary">phnY</name>
    <name evidence="2" type="ORF">SNAT2548_LOCUS30563</name>
</gene>
<sequence length="464" mass="52579">MARAMRPTLPWLRNLPWTRGILSRVSYTPTLRLMTLEQKMHYELNGWVRVPAVFSREDVTSISAWLDDISKWPEDSKRWMHHFEVDEAGQRMLARTENVVPYHPGMAQLTMLGRIPMYVADAMGRDVFLYKEKINYKLSGGGGYAPHQDAPAYKQVHVHCTALLSIDESRRDNGCLEFVSGRHKEGLIGLTHDGIIDSEACCAMPFTACETDPGDLVIFSSYAPHRSRSNTSGRPRRLLYLTYNSQEEGYLRDEYYRHKREALKEGSLSLIKHFQGKDNFADRVVHEVEELFASKGGTLYDPQVTQMEHALQSASLAEKEDAEESLVVATLLHDVGHLLLDEHAGKTDFLAEDLSHETVGASWLDARFPPEVSESVRLHVNAKRYLCAARPGYWETLSPASKRSLEVQGGVFSEQQAGDWIRQPHAEAAVRIRLWDDRAKTAGTQTPSLHHYLPKIRAQVRTSA</sequence>
<dbReference type="Gene3D" id="1.10.3210.10">
    <property type="entry name" value="Hypothetical protein af1432"/>
    <property type="match status" value="1"/>
</dbReference>
<proteinExistence type="predicted"/>
<feature type="domain" description="HD" evidence="1">
    <location>
        <begin position="308"/>
        <end position="384"/>
    </location>
</feature>
<dbReference type="SUPFAM" id="SSF51197">
    <property type="entry name" value="Clavaminate synthase-like"/>
    <property type="match status" value="1"/>
</dbReference>
<comment type="caution">
    <text evidence="2">The sequence shown here is derived from an EMBL/GenBank/DDBJ whole genome shotgun (WGS) entry which is preliminary data.</text>
</comment>
<organism evidence="2 3">
    <name type="scientific">Symbiodinium natans</name>
    <dbReference type="NCBI Taxonomy" id="878477"/>
    <lineage>
        <taxon>Eukaryota</taxon>
        <taxon>Sar</taxon>
        <taxon>Alveolata</taxon>
        <taxon>Dinophyceae</taxon>
        <taxon>Suessiales</taxon>
        <taxon>Symbiodiniaceae</taxon>
        <taxon>Symbiodinium</taxon>
    </lineage>
</organism>
<dbReference type="InterPro" id="IPR006674">
    <property type="entry name" value="HD_domain"/>
</dbReference>
<dbReference type="Gene3D" id="2.60.120.620">
    <property type="entry name" value="q2cbj1_9rhob like domain"/>
    <property type="match status" value="1"/>
</dbReference>
<dbReference type="AlphaFoldDB" id="A0A812TYT0"/>
<dbReference type="Pfam" id="PF01966">
    <property type="entry name" value="HD"/>
    <property type="match status" value="1"/>
</dbReference>
<dbReference type="InterPro" id="IPR003607">
    <property type="entry name" value="HD/PDEase_dom"/>
</dbReference>
<dbReference type="InterPro" id="IPR008775">
    <property type="entry name" value="Phytyl_CoA_dOase-like"/>
</dbReference>
<dbReference type="OrthoDB" id="445007at2759"/>
<dbReference type="SUPFAM" id="SSF109604">
    <property type="entry name" value="HD-domain/PDEase-like"/>
    <property type="match status" value="1"/>
</dbReference>
<accession>A0A812TYT0</accession>